<accession>A0AAJ0FXU6</accession>
<feature type="region of interest" description="Disordered" evidence="1">
    <location>
        <begin position="233"/>
        <end position="276"/>
    </location>
</feature>
<evidence type="ECO:0000313" key="2">
    <source>
        <dbReference type="EMBL" id="KAK2612852.1"/>
    </source>
</evidence>
<protein>
    <submittedName>
        <fullName evidence="2">Uncharacterized protein</fullName>
    </submittedName>
</protein>
<sequence>MSPQTFRKEEKIADVSQAAVTVGQTSKRNYQAKRALVGSPRRRRINQPLTIRMSLTEGQMNKLTEAITQKVDRSPVKTEKISLSDSVNHSKDSCLSDSYVLPPMTYDKDQPRHRRVDDASASSEIMQRNKETEYKVTSLATRRNQIPPHPLQTPSPPRCPKFPPARRHTGLGLDCPPGNIFPEKQLSFHDRAESGRIKNDYRRSKQKDDIIYDESRAQRVNEAIIDMYSSWADNRTPEQPRYPRRQQSLLQRSRRSKSTVGNLTRPGISSPVSTQEFPLPAPPLIAPNDSSVASPSLQFSPLPLYFRGQSFPSIKRGEKTMIGHNGWLECTGETVDDRKKPPPKRMGFLDSIKKMAKDVTAELNPSHRRPNPSMSGVANHHVAISLNAREQSLLYCELEFYLTSSLNDYIVAEFEKGHLVPANLKKVSDFWLQQGRPRVITFRYDLETQLELIAMHLNEFSFYGRRQNNPSEILGLLHAMKVNARSIRVRTFCQPDSVIAKQLLDSQSLFNMLNTSNAQQLALAEIASFFKKTVDRELVIRETSGQGETDLSLNEQFENLSWE</sequence>
<evidence type="ECO:0000313" key="3">
    <source>
        <dbReference type="Proteomes" id="UP001251528"/>
    </source>
</evidence>
<gene>
    <name evidence="2" type="ORF">QQS21_001132</name>
</gene>
<keyword evidence="3" id="KW-1185">Reference proteome</keyword>
<evidence type="ECO:0000256" key="1">
    <source>
        <dbReference type="SAM" id="MobiDB-lite"/>
    </source>
</evidence>
<reference evidence="2" key="1">
    <citation type="submission" date="2023-06" db="EMBL/GenBank/DDBJ databases">
        <title>Conoideocrella luteorostrata (Hypocreales: Clavicipitaceae), a potential biocontrol fungus for elongate hemlock scale in United States Christmas tree production areas.</title>
        <authorList>
            <person name="Barrett H."/>
            <person name="Lovett B."/>
            <person name="Macias A.M."/>
            <person name="Stajich J.E."/>
            <person name="Kasson M.T."/>
        </authorList>
    </citation>
    <scope>NUCLEOTIDE SEQUENCE</scope>
    <source>
        <strain evidence="2">ARSEF 14590</strain>
    </source>
</reference>
<organism evidence="2 3">
    <name type="scientific">Conoideocrella luteorostrata</name>
    <dbReference type="NCBI Taxonomy" id="1105319"/>
    <lineage>
        <taxon>Eukaryota</taxon>
        <taxon>Fungi</taxon>
        <taxon>Dikarya</taxon>
        <taxon>Ascomycota</taxon>
        <taxon>Pezizomycotina</taxon>
        <taxon>Sordariomycetes</taxon>
        <taxon>Hypocreomycetidae</taxon>
        <taxon>Hypocreales</taxon>
        <taxon>Clavicipitaceae</taxon>
        <taxon>Conoideocrella</taxon>
    </lineage>
</organism>
<proteinExistence type="predicted"/>
<dbReference type="EMBL" id="JASWJB010000011">
    <property type="protein sequence ID" value="KAK2612852.1"/>
    <property type="molecule type" value="Genomic_DNA"/>
</dbReference>
<dbReference type="Proteomes" id="UP001251528">
    <property type="component" value="Unassembled WGS sequence"/>
</dbReference>
<dbReference type="AlphaFoldDB" id="A0AAJ0FXU6"/>
<name>A0AAJ0FXU6_9HYPO</name>
<feature type="compositionally biased region" description="Basic and acidic residues" evidence="1">
    <location>
        <begin position="106"/>
        <end position="118"/>
    </location>
</feature>
<comment type="caution">
    <text evidence="2">The sequence shown here is derived from an EMBL/GenBank/DDBJ whole genome shotgun (WGS) entry which is preliminary data.</text>
</comment>
<feature type="region of interest" description="Disordered" evidence="1">
    <location>
        <begin position="105"/>
        <end position="124"/>
    </location>
</feature>